<dbReference type="Proteomes" id="UP000195012">
    <property type="component" value="Unassembled WGS sequence"/>
</dbReference>
<feature type="compositionally biased region" description="Acidic residues" evidence="1">
    <location>
        <begin position="206"/>
        <end position="238"/>
    </location>
</feature>
<dbReference type="VEuPathDB" id="PlasmoDB:PKA1H_130061000"/>
<dbReference type="InterPro" id="IPR022089">
    <property type="entry name" value="Plasmodium-antigen_C"/>
</dbReference>
<evidence type="ECO:0000256" key="1">
    <source>
        <dbReference type="SAM" id="MobiDB-lite"/>
    </source>
</evidence>
<dbReference type="VEuPathDB" id="PlasmoDB:PKNOH_S05400300"/>
<evidence type="ECO:0000313" key="3">
    <source>
        <dbReference type="EMBL" id="OTN67598.1"/>
    </source>
</evidence>
<feature type="region of interest" description="Disordered" evidence="1">
    <location>
        <begin position="196"/>
        <end position="238"/>
    </location>
</feature>
<evidence type="ECO:0000313" key="4">
    <source>
        <dbReference type="Proteomes" id="UP000195012"/>
    </source>
</evidence>
<reference evidence="3 4" key="1">
    <citation type="submission" date="2017-05" db="EMBL/GenBank/DDBJ databases">
        <title>PacBio assembly of a Plasmodium knowlesi genome sequence with Hi-C correction and manual annotation of the SICAvar gene family.</title>
        <authorList>
            <person name="Lapp S.A."/>
            <person name="Geraldo J.A."/>
            <person name="Chien J.-T."/>
            <person name="Ay F."/>
            <person name="Pakala S.B."/>
            <person name="Batugedara G."/>
            <person name="Humphrey J.C."/>
            <person name="Debarry J.D."/>
            <person name="Le Roch K.G."/>
            <person name="Galinski M.R."/>
            <person name="Kissinger J.C."/>
        </authorList>
    </citation>
    <scope>NUCLEOTIDE SEQUENCE [LARGE SCALE GENOMIC DNA]</scope>
    <source>
        <strain evidence="4">Malayan Strain Pk1 (A+)</strain>
    </source>
</reference>
<gene>
    <name evidence="3" type="ORF">PKNOH_S05400300</name>
</gene>
<dbReference type="VEuPathDB" id="PlasmoDB:PKNH_1356500"/>
<evidence type="ECO:0000259" key="2">
    <source>
        <dbReference type="Pfam" id="PF12319"/>
    </source>
</evidence>
<name>A0A1Y3DWR4_PLAKN</name>
<dbReference type="AlphaFoldDB" id="A0A1Y3DWR4"/>
<dbReference type="OrthoDB" id="387681at2759"/>
<accession>A0A1Y3DWR4</accession>
<protein>
    <submittedName>
        <fullName evidence="3">Putative Blood-stage membrane protein</fullName>
    </submittedName>
</protein>
<sequence>MAHTNEIIVNGASERSMQSQCGNYQIVGARQERKMDEQKSTQRSSFFTKKTAMLFFVLAYIFLKHQDDAPRQGVNASLPLCKGVGRILASKERATPSGGKFQLGRGAYDNGVEIHRYIQHYYEDPEEDYENPEEDYDDPYEVYDDLYEAYDDPYGNYADPYGNDADPYGNYADPYGNYADPYGNYADPYGNYADPYGNYADPYGNYEDDEEPYSDEEIEGEDEGSEEETEGDSSEEEYDAMDVSKYEDWNTFKQSLEADWGKFEMKLFKAKETWMEQKNKELSKWLSLVQNRWNKYCEIPTTGEDPGNLRKQDWSSCEWIKWFNAKVKCPIHAQLEKWLDENHSNLFNILVKHMAQFKCKKIKGWLMYHWKMNEEDDDYETYAVMPTLKFLDLVQSRKWYHANPNIDKQRKELMEWFLLKEKEYVKKEQVDLSHWENIKHSSINSMITTFSEKRLTEKEWNKFLSEIKF</sequence>
<organism evidence="3 4">
    <name type="scientific">Plasmodium knowlesi</name>
    <dbReference type="NCBI Taxonomy" id="5850"/>
    <lineage>
        <taxon>Eukaryota</taxon>
        <taxon>Sar</taxon>
        <taxon>Alveolata</taxon>
        <taxon>Apicomplexa</taxon>
        <taxon>Aconoidasida</taxon>
        <taxon>Haemosporida</taxon>
        <taxon>Plasmodiidae</taxon>
        <taxon>Plasmodium</taxon>
        <taxon>Plasmodium (Plasmodium)</taxon>
    </lineage>
</organism>
<dbReference type="EMBL" id="NETL01000019">
    <property type="protein sequence ID" value="OTN67598.1"/>
    <property type="molecule type" value="Genomic_DNA"/>
</dbReference>
<dbReference type="Pfam" id="PF12319">
    <property type="entry name" value="TryThrA_C"/>
    <property type="match status" value="1"/>
</dbReference>
<comment type="caution">
    <text evidence="3">The sequence shown here is derived from an EMBL/GenBank/DDBJ whole genome shotgun (WGS) entry which is preliminary data.</text>
</comment>
<proteinExistence type="predicted"/>
<feature type="domain" description="Tryptophan/threonine-rich plasmodium antigen C-terminal" evidence="2">
    <location>
        <begin position="248"/>
        <end position="463"/>
    </location>
</feature>